<reference evidence="11" key="1">
    <citation type="journal article" date="2019" name="Int. J. Syst. Evol. Microbiol.">
        <title>The Global Catalogue of Microorganisms (GCM) 10K type strain sequencing project: providing services to taxonomists for standard genome sequencing and annotation.</title>
        <authorList>
            <consortium name="The Broad Institute Genomics Platform"/>
            <consortium name="The Broad Institute Genome Sequencing Center for Infectious Disease"/>
            <person name="Wu L."/>
            <person name="Ma J."/>
        </authorList>
    </citation>
    <scope>NUCLEOTIDE SEQUENCE [LARGE SCALE GENOMIC DNA]</scope>
    <source>
        <strain evidence="11">IBRC-M 10813</strain>
    </source>
</reference>
<keyword evidence="4 8" id="KW-0808">Transferase</keyword>
<dbReference type="EMBL" id="JBHSAP010000018">
    <property type="protein sequence ID" value="MFC4078258.1"/>
    <property type="molecule type" value="Genomic_DNA"/>
</dbReference>
<comment type="function">
    <text evidence="8">Catalyzes the transfer of a phosphate group to glutamate to form L-glutamate 5-phosphate.</text>
</comment>
<feature type="binding site" evidence="8">
    <location>
        <position position="156"/>
    </location>
    <ligand>
        <name>substrate</name>
    </ligand>
</feature>
<comment type="caution">
    <text evidence="10">The sequence shown here is derived from an EMBL/GenBank/DDBJ whole genome shotgun (WGS) entry which is preliminary data.</text>
</comment>
<evidence type="ECO:0000256" key="4">
    <source>
        <dbReference type="ARBA" id="ARBA00022679"/>
    </source>
</evidence>
<dbReference type="InterPro" id="IPR005715">
    <property type="entry name" value="Glu_5kinase/COase_Synthase"/>
</dbReference>
<comment type="caution">
    <text evidence="8">Lacks conserved residue(s) required for the propagation of feature annotation.</text>
</comment>
<dbReference type="SUPFAM" id="SSF53633">
    <property type="entry name" value="Carbamate kinase-like"/>
    <property type="match status" value="1"/>
</dbReference>
<comment type="subcellular location">
    <subcellularLocation>
        <location evidence="8">Cytoplasm</location>
    </subcellularLocation>
</comment>
<evidence type="ECO:0000256" key="5">
    <source>
        <dbReference type="ARBA" id="ARBA00022741"/>
    </source>
</evidence>
<feature type="domain" description="PUA" evidence="9">
    <location>
        <begin position="285"/>
        <end position="367"/>
    </location>
</feature>
<dbReference type="PANTHER" id="PTHR43654">
    <property type="entry name" value="GLUTAMATE 5-KINASE"/>
    <property type="match status" value="1"/>
</dbReference>
<evidence type="ECO:0000313" key="11">
    <source>
        <dbReference type="Proteomes" id="UP001595843"/>
    </source>
</evidence>
<dbReference type="InterPro" id="IPR036974">
    <property type="entry name" value="PUA_sf"/>
</dbReference>
<keyword evidence="5 8" id="KW-0547">Nucleotide-binding</keyword>
<dbReference type="InterPro" id="IPR015947">
    <property type="entry name" value="PUA-like_sf"/>
</dbReference>
<feature type="binding site" evidence="8">
    <location>
        <position position="144"/>
    </location>
    <ligand>
        <name>substrate</name>
    </ligand>
</feature>
<gene>
    <name evidence="8 10" type="primary">proB</name>
    <name evidence="10" type="ORF">ACFOUO_15775</name>
</gene>
<keyword evidence="1 8" id="KW-0963">Cytoplasm</keyword>
<feature type="binding site" evidence="8">
    <location>
        <position position="57"/>
    </location>
    <ligand>
        <name>substrate</name>
    </ligand>
</feature>
<evidence type="ECO:0000256" key="8">
    <source>
        <dbReference type="HAMAP-Rule" id="MF_00456"/>
    </source>
</evidence>
<dbReference type="CDD" id="cd21157">
    <property type="entry name" value="PUA_G5K"/>
    <property type="match status" value="1"/>
</dbReference>
<organism evidence="10 11">
    <name type="scientific">Salinithrix halophila</name>
    <dbReference type="NCBI Taxonomy" id="1485204"/>
    <lineage>
        <taxon>Bacteria</taxon>
        <taxon>Bacillati</taxon>
        <taxon>Bacillota</taxon>
        <taxon>Bacilli</taxon>
        <taxon>Bacillales</taxon>
        <taxon>Thermoactinomycetaceae</taxon>
        <taxon>Salinithrix</taxon>
    </lineage>
</organism>
<evidence type="ECO:0000256" key="3">
    <source>
        <dbReference type="ARBA" id="ARBA00022650"/>
    </source>
</evidence>
<keyword evidence="6 8" id="KW-0418">Kinase</keyword>
<dbReference type="InterPro" id="IPR002478">
    <property type="entry name" value="PUA"/>
</dbReference>
<dbReference type="PANTHER" id="PTHR43654:SF1">
    <property type="entry name" value="ISOPENTENYL PHOSPHATE KINASE"/>
    <property type="match status" value="1"/>
</dbReference>
<dbReference type="Gene3D" id="2.30.130.10">
    <property type="entry name" value="PUA domain"/>
    <property type="match status" value="1"/>
</dbReference>
<comment type="similarity">
    <text evidence="8">Belongs to the glutamate 5-kinase family.</text>
</comment>
<protein>
    <recommendedName>
        <fullName evidence="8">Glutamate 5-kinase</fullName>
        <ecNumber evidence="8">2.7.2.11</ecNumber>
    </recommendedName>
    <alternativeName>
        <fullName evidence="8">Gamma-glutamyl kinase</fullName>
        <shortName evidence="8">GK</shortName>
    </alternativeName>
</protein>
<name>A0ABV8JI77_9BACL</name>
<keyword evidence="7 8" id="KW-0067">ATP-binding</keyword>
<dbReference type="Gene3D" id="3.40.1160.10">
    <property type="entry name" value="Acetylglutamate kinase-like"/>
    <property type="match status" value="1"/>
</dbReference>
<dbReference type="Proteomes" id="UP001595843">
    <property type="component" value="Unassembled WGS sequence"/>
</dbReference>
<dbReference type="EC" id="2.7.2.11" evidence="8"/>
<feature type="binding site" evidence="8">
    <location>
        <position position="17"/>
    </location>
    <ligand>
        <name>ATP</name>
        <dbReference type="ChEBI" id="CHEBI:30616"/>
    </ligand>
</feature>
<dbReference type="GO" id="GO:0004349">
    <property type="term" value="F:glutamate 5-kinase activity"/>
    <property type="evidence" value="ECO:0007669"/>
    <property type="project" value="UniProtKB-EC"/>
</dbReference>
<dbReference type="PIRSF" id="PIRSF000729">
    <property type="entry name" value="GK"/>
    <property type="match status" value="1"/>
</dbReference>
<evidence type="ECO:0000256" key="6">
    <source>
        <dbReference type="ARBA" id="ARBA00022777"/>
    </source>
</evidence>
<dbReference type="InterPro" id="IPR041739">
    <property type="entry name" value="G5K_ProB"/>
</dbReference>
<sequence length="383" mass="41248">MVERRLIGMDRQTVVVKIGTSSLTDERGQLDENRLNHHVNGVFHLREAGFRVVVVSSGAIAAGFHELGLSSRPRTLAGKQAAAAVGQGALVQRYRELFAAKGAGCAQVLLTRSDLESRGRYLNALATLNYLLEREVVPVINENDSVAVDEIRWGDNDTLASLVAGLLQADWLLLVTNTNGLYTDNPHKHPDARPIRRLDRIDEALIQQVDGSKSLLGSGGMRSKLVAARLAAETGVKVHIGTAGSEPEWMLRAVRGRGDGTTIEAAPRHVSRKQQWIAAHSTPAGRLQVDEGAVHALLEKGGSLLPCGIIAVEGVFFEGDIVEVTDPKGIPIGRGVTRYPSVLIDQVKGWQSTTVKGIAPDAPEEVIHRDDWVTAVVTESSCS</sequence>
<evidence type="ECO:0000256" key="1">
    <source>
        <dbReference type="ARBA" id="ARBA00022490"/>
    </source>
</evidence>
<keyword evidence="2 8" id="KW-0028">Amino-acid biosynthesis</keyword>
<dbReference type="PROSITE" id="PS50890">
    <property type="entry name" value="PUA"/>
    <property type="match status" value="1"/>
</dbReference>
<dbReference type="CDD" id="cd04242">
    <property type="entry name" value="AAK_G5K_ProB"/>
    <property type="match status" value="1"/>
</dbReference>
<dbReference type="SMART" id="SM00359">
    <property type="entry name" value="PUA"/>
    <property type="match status" value="1"/>
</dbReference>
<dbReference type="InterPro" id="IPR001057">
    <property type="entry name" value="Glu/AcGlu_kinase"/>
</dbReference>
<feature type="binding site" evidence="8">
    <location>
        <begin position="218"/>
        <end position="224"/>
    </location>
    <ligand>
        <name>ATP</name>
        <dbReference type="ChEBI" id="CHEBI:30616"/>
    </ligand>
</feature>
<dbReference type="InterPro" id="IPR036393">
    <property type="entry name" value="AceGlu_kinase-like_sf"/>
</dbReference>
<dbReference type="InterPro" id="IPR001048">
    <property type="entry name" value="Asp/Glu/Uridylate_kinase"/>
</dbReference>
<evidence type="ECO:0000256" key="7">
    <source>
        <dbReference type="ARBA" id="ARBA00022840"/>
    </source>
</evidence>
<dbReference type="Pfam" id="PF00696">
    <property type="entry name" value="AA_kinase"/>
    <property type="match status" value="1"/>
</dbReference>
<dbReference type="PROSITE" id="PS00902">
    <property type="entry name" value="GLUTAMATE_5_KINASE"/>
    <property type="match status" value="1"/>
</dbReference>
<evidence type="ECO:0000259" key="9">
    <source>
        <dbReference type="SMART" id="SM00359"/>
    </source>
</evidence>
<dbReference type="SUPFAM" id="SSF88697">
    <property type="entry name" value="PUA domain-like"/>
    <property type="match status" value="1"/>
</dbReference>
<keyword evidence="11" id="KW-1185">Reference proteome</keyword>
<comment type="catalytic activity">
    <reaction evidence="8">
        <text>L-glutamate + ATP = L-glutamyl 5-phosphate + ADP</text>
        <dbReference type="Rhea" id="RHEA:14877"/>
        <dbReference type="ChEBI" id="CHEBI:29985"/>
        <dbReference type="ChEBI" id="CHEBI:30616"/>
        <dbReference type="ChEBI" id="CHEBI:58274"/>
        <dbReference type="ChEBI" id="CHEBI:456216"/>
        <dbReference type="EC" id="2.7.2.11"/>
    </reaction>
</comment>
<comment type="pathway">
    <text evidence="8">Amino-acid biosynthesis; L-proline biosynthesis; L-glutamate 5-semialdehyde from L-glutamate: step 1/2.</text>
</comment>
<evidence type="ECO:0000313" key="10">
    <source>
        <dbReference type="EMBL" id="MFC4078258.1"/>
    </source>
</evidence>
<dbReference type="RefSeq" id="WP_380706077.1">
    <property type="nucleotide sequence ID" value="NZ_JBHSAP010000018.1"/>
</dbReference>
<proteinExistence type="inferred from homology"/>
<keyword evidence="3 8" id="KW-0641">Proline biosynthesis</keyword>
<dbReference type="InterPro" id="IPR019797">
    <property type="entry name" value="Glutamate_5-kinase_CS"/>
</dbReference>
<evidence type="ECO:0000256" key="2">
    <source>
        <dbReference type="ARBA" id="ARBA00022605"/>
    </source>
</evidence>
<dbReference type="Pfam" id="PF01472">
    <property type="entry name" value="PUA"/>
    <property type="match status" value="1"/>
</dbReference>
<dbReference type="InterPro" id="IPR011529">
    <property type="entry name" value="Glu_5kinase"/>
</dbReference>
<dbReference type="NCBIfam" id="TIGR01027">
    <property type="entry name" value="proB"/>
    <property type="match status" value="1"/>
</dbReference>
<dbReference type="HAMAP" id="MF_00456">
    <property type="entry name" value="ProB"/>
    <property type="match status" value="1"/>
</dbReference>
<accession>A0ABV8JI77</accession>
<dbReference type="PRINTS" id="PR00474">
    <property type="entry name" value="GLU5KINASE"/>
</dbReference>